<evidence type="ECO:0000256" key="4">
    <source>
        <dbReference type="ARBA" id="ARBA00022801"/>
    </source>
</evidence>
<dbReference type="InterPro" id="IPR002933">
    <property type="entry name" value="Peptidase_M20"/>
</dbReference>
<name>F0T7H3_METLA</name>
<evidence type="ECO:0000313" key="9">
    <source>
        <dbReference type="Proteomes" id="UP000007490"/>
    </source>
</evidence>
<reference evidence="8 9" key="2">
    <citation type="journal article" date="2014" name="Int. J. Syst. Evol. Microbiol.">
        <title>Methanobacterium paludis sp. nov. and a novel strain of Methanobacterium lacus isolated from northern peatlands.</title>
        <authorList>
            <person name="Cadillo-Quiroz H."/>
            <person name="Brauer S.L."/>
            <person name="Goodson N."/>
            <person name="Yavitt J.B."/>
            <person name="Zinder S.H."/>
        </authorList>
    </citation>
    <scope>NUCLEOTIDE SEQUENCE [LARGE SCALE GENOMIC DNA]</scope>
    <source>
        <strain evidence="8 9">AL-21</strain>
    </source>
</reference>
<reference evidence="9" key="1">
    <citation type="submission" date="2011-02" db="EMBL/GenBank/DDBJ databases">
        <title>Complete sequence of Methanobacterium sp. AL-21.</title>
        <authorList>
            <consortium name="US DOE Joint Genome Institute"/>
            <person name="Lucas S."/>
            <person name="Copeland A."/>
            <person name="Lapidus A."/>
            <person name="Cheng J.-F."/>
            <person name="Goodwin L."/>
            <person name="Pitluck S."/>
            <person name="Chertkov O."/>
            <person name="Detter J.C."/>
            <person name="Han C."/>
            <person name="Tapia R."/>
            <person name="Land M."/>
            <person name="Hauser L."/>
            <person name="Kyrpides N."/>
            <person name="Ivanova N."/>
            <person name="Mikhailova N."/>
            <person name="Pagani I."/>
            <person name="Cadillo-Quiroz H."/>
            <person name="Imachi H."/>
            <person name="Zinder S."/>
            <person name="Liu W."/>
            <person name="Woyke T."/>
        </authorList>
    </citation>
    <scope>NUCLEOTIDE SEQUENCE [LARGE SCALE GENOMIC DNA]</scope>
    <source>
        <strain evidence="9">AL-21</strain>
    </source>
</reference>
<dbReference type="Pfam" id="PF07687">
    <property type="entry name" value="M20_dimer"/>
    <property type="match status" value="1"/>
</dbReference>
<dbReference type="RefSeq" id="WP_013644892.1">
    <property type="nucleotide sequence ID" value="NC_015216.1"/>
</dbReference>
<proteinExistence type="predicted"/>
<dbReference type="PANTHER" id="PTHR42994">
    <property type="entry name" value="PEPTIDASE T"/>
    <property type="match status" value="1"/>
</dbReference>
<dbReference type="GO" id="GO:0008237">
    <property type="term" value="F:metallopeptidase activity"/>
    <property type="evidence" value="ECO:0007669"/>
    <property type="project" value="UniProtKB-KW"/>
</dbReference>
<evidence type="ECO:0000256" key="3">
    <source>
        <dbReference type="ARBA" id="ARBA00022723"/>
    </source>
</evidence>
<evidence type="ECO:0000259" key="7">
    <source>
        <dbReference type="Pfam" id="PF07687"/>
    </source>
</evidence>
<evidence type="ECO:0000256" key="1">
    <source>
        <dbReference type="ARBA" id="ARBA00001947"/>
    </source>
</evidence>
<dbReference type="SUPFAM" id="SSF55031">
    <property type="entry name" value="Bacterial exopeptidase dimerisation domain"/>
    <property type="match status" value="1"/>
</dbReference>
<dbReference type="Gene3D" id="3.40.630.10">
    <property type="entry name" value="Zn peptidases"/>
    <property type="match status" value="1"/>
</dbReference>
<evidence type="ECO:0000256" key="6">
    <source>
        <dbReference type="ARBA" id="ARBA00023049"/>
    </source>
</evidence>
<keyword evidence="6" id="KW-0482">Metalloprotease</keyword>
<dbReference type="InterPro" id="IPR001261">
    <property type="entry name" value="ArgE/DapE_CS"/>
</dbReference>
<protein>
    <submittedName>
        <fullName evidence="8">Peptidase T-like protein</fullName>
    </submittedName>
</protein>
<dbReference type="InterPro" id="IPR011650">
    <property type="entry name" value="Peptidase_M20_dimer"/>
</dbReference>
<sequence length="381" mass="42229">MNTKRLINTFLDLISIYSPSLQERYVCDYLTRRLKDLGFEVYEDLVGEQIGGNSGNLYGYLEGDESLEPLLFCAHMDTVEPARGKKVIMHDDGMITSDGKTILGSDAMSGVSAILEAISTLKEDNNNHRPIEVLFCVAEEIYGLGSKFFDYSAIKSKQSYTLDLSGDVGSAAFKAPSLLTFDMIVEGKSGHSNFKSDNTINAIIVACKAVSQLKTGKIDTRSTLNIGLIQGGRAPNIIPDRCAVKGEIRSFSNDETYVLLEKVIKLFTRVTEEFGAKLEVSYEMHIEAYETPLNHPVVMRFQEICEKLDIPCKLCSTFGGSDNNNIEHHGIKGLVLAAAMNSCHSNDEYTSVSELERITEVTIELMKGEIKKPRKLNSYDI</sequence>
<dbReference type="InterPro" id="IPR036264">
    <property type="entry name" value="Bact_exopeptidase_dim_dom"/>
</dbReference>
<gene>
    <name evidence="8" type="ordered locus">Metbo_1299</name>
</gene>
<dbReference type="PROSITE" id="PS00758">
    <property type="entry name" value="ARGE_DAPE_CPG2_1"/>
    <property type="match status" value="1"/>
</dbReference>
<keyword evidence="5" id="KW-0862">Zinc</keyword>
<keyword evidence="3" id="KW-0479">Metal-binding</keyword>
<dbReference type="STRING" id="877455.Metbo_1299"/>
<dbReference type="Pfam" id="PF01546">
    <property type="entry name" value="Peptidase_M20"/>
    <property type="match status" value="1"/>
</dbReference>
<evidence type="ECO:0000256" key="5">
    <source>
        <dbReference type="ARBA" id="ARBA00022833"/>
    </source>
</evidence>
<dbReference type="NCBIfam" id="TIGR01883">
    <property type="entry name" value="PepT-like"/>
    <property type="match status" value="1"/>
</dbReference>
<evidence type="ECO:0000256" key="2">
    <source>
        <dbReference type="ARBA" id="ARBA00022670"/>
    </source>
</evidence>
<accession>F0T7H3</accession>
<dbReference type="OrthoDB" id="24854at2157"/>
<feature type="domain" description="Peptidase M20 dimerisation" evidence="7">
    <location>
        <begin position="178"/>
        <end position="268"/>
    </location>
</feature>
<dbReference type="AlphaFoldDB" id="F0T7H3"/>
<evidence type="ECO:0000313" key="8">
    <source>
        <dbReference type="EMBL" id="ADZ09541.1"/>
    </source>
</evidence>
<dbReference type="Proteomes" id="UP000007490">
    <property type="component" value="Chromosome"/>
</dbReference>
<dbReference type="GO" id="GO:0006508">
    <property type="term" value="P:proteolysis"/>
    <property type="evidence" value="ECO:0007669"/>
    <property type="project" value="UniProtKB-KW"/>
</dbReference>
<comment type="cofactor">
    <cofactor evidence="1">
        <name>Zn(2+)</name>
        <dbReference type="ChEBI" id="CHEBI:29105"/>
    </cofactor>
</comment>
<dbReference type="InterPro" id="IPR010162">
    <property type="entry name" value="PepT-like"/>
</dbReference>
<keyword evidence="9" id="KW-1185">Reference proteome</keyword>
<keyword evidence="4" id="KW-0378">Hydrolase</keyword>
<keyword evidence="2" id="KW-0645">Protease</keyword>
<dbReference type="HOGENOM" id="CLU_021802_6_0_2"/>
<dbReference type="GO" id="GO:0046872">
    <property type="term" value="F:metal ion binding"/>
    <property type="evidence" value="ECO:0007669"/>
    <property type="project" value="UniProtKB-KW"/>
</dbReference>
<dbReference type="GeneID" id="10277750"/>
<dbReference type="KEGG" id="mel:Metbo_1299"/>
<organism evidence="8 9">
    <name type="scientific">Methanobacterium lacus (strain AL-21)</name>
    <dbReference type="NCBI Taxonomy" id="877455"/>
    <lineage>
        <taxon>Archaea</taxon>
        <taxon>Methanobacteriati</taxon>
        <taxon>Methanobacteriota</taxon>
        <taxon>Methanomada group</taxon>
        <taxon>Methanobacteria</taxon>
        <taxon>Methanobacteriales</taxon>
        <taxon>Methanobacteriaceae</taxon>
        <taxon>Methanobacterium</taxon>
    </lineage>
</organism>
<dbReference type="SUPFAM" id="SSF53187">
    <property type="entry name" value="Zn-dependent exopeptidases"/>
    <property type="match status" value="1"/>
</dbReference>
<dbReference type="EMBL" id="CP002551">
    <property type="protein sequence ID" value="ADZ09541.1"/>
    <property type="molecule type" value="Genomic_DNA"/>
</dbReference>
<dbReference type="PANTHER" id="PTHR42994:SF2">
    <property type="entry name" value="PEPTIDASE"/>
    <property type="match status" value="1"/>
</dbReference>
<dbReference type="Gene3D" id="3.30.70.360">
    <property type="match status" value="1"/>
</dbReference>
<dbReference type="eggNOG" id="arCOG01107">
    <property type="taxonomic scope" value="Archaea"/>
</dbReference>